<dbReference type="Gene3D" id="2.130.10.30">
    <property type="entry name" value="Regulator of chromosome condensation 1/beta-lactamase-inhibitor protein II"/>
    <property type="match status" value="2"/>
</dbReference>
<dbReference type="Pfam" id="PF13540">
    <property type="entry name" value="RCC1_2"/>
    <property type="match status" value="6"/>
</dbReference>
<dbReference type="InterPro" id="IPR009091">
    <property type="entry name" value="RCC1/BLIP-II"/>
</dbReference>
<dbReference type="PROSITE" id="PS50012">
    <property type="entry name" value="RCC1_3"/>
    <property type="match status" value="4"/>
</dbReference>
<dbReference type="InterPro" id="IPR000408">
    <property type="entry name" value="Reg_chr_condens"/>
</dbReference>
<feature type="repeat" description="RCC1" evidence="2">
    <location>
        <begin position="234"/>
        <end position="271"/>
    </location>
</feature>
<dbReference type="InterPro" id="IPR051210">
    <property type="entry name" value="Ub_ligase/GEF_domain"/>
</dbReference>
<feature type="repeat" description="RCC1" evidence="2">
    <location>
        <begin position="272"/>
        <end position="310"/>
    </location>
</feature>
<dbReference type="SUPFAM" id="SSF50985">
    <property type="entry name" value="RCC1/BLIP-II"/>
    <property type="match status" value="1"/>
</dbReference>
<protein>
    <submittedName>
        <fullName evidence="4">Uncharacterized protein</fullName>
    </submittedName>
</protein>
<feature type="compositionally biased region" description="Basic and acidic residues" evidence="3">
    <location>
        <begin position="51"/>
        <end position="63"/>
    </location>
</feature>
<evidence type="ECO:0000256" key="1">
    <source>
        <dbReference type="ARBA" id="ARBA00022737"/>
    </source>
</evidence>
<dbReference type="PANTHER" id="PTHR22870">
    <property type="entry name" value="REGULATOR OF CHROMOSOME CONDENSATION"/>
    <property type="match status" value="1"/>
</dbReference>
<feature type="repeat" description="RCC1" evidence="2">
    <location>
        <begin position="195"/>
        <end position="233"/>
    </location>
</feature>
<evidence type="ECO:0000313" key="5">
    <source>
        <dbReference type="Proteomes" id="UP001178507"/>
    </source>
</evidence>
<feature type="compositionally biased region" description="Pro residues" evidence="3">
    <location>
        <begin position="506"/>
        <end position="517"/>
    </location>
</feature>
<sequence length="517" mass="55208">MPEARRGAPDSPKSGASPKTPKTDVNELLSADSPASTVRSKSNSKKSTKRKAAEEAKRKAEELRAELQRQEEEATKQLEEASTLKEEVVAAAMRTVRSDTLAAGFRHSCVVAEDGSLVCFGTSGRGQCDLPIGGDGRVTSVAAGNLHTVAVREDGGLCCFGETSFGQCTVPENLVAPITAVSAGFCHTCALDAEGRVFCFGDDTYGQCSVPPLQGKAVAVSAGFRHTCVLTEGGSLVCFGDNSYGQCEVPNLEHVRLVACGDFHTCAVTRHGQLHCFGRKDSGQCDVPSSMGPVIAVAAGSNFTVAVLLDGRVWCQGSHGHGQTELPMGLELAEFSELDPPYEAAASMELEESGEVEIVEDEVLEEVSPTSADLQKMMSTAGSWATDTTLTSLTSEIQDILDADKGQDEQTRKRIQDLRERLAQTWEEAYSLAQQFVDNIRGVACGSFHACLLQKDAQLFFFGDDSANQCRVPETLVPKVFTVDPAQLPLGILADRKPKLLESAPEPEPNPDPPQPP</sequence>
<dbReference type="Proteomes" id="UP001178507">
    <property type="component" value="Unassembled WGS sequence"/>
</dbReference>
<evidence type="ECO:0000313" key="4">
    <source>
        <dbReference type="EMBL" id="CAJ1404637.1"/>
    </source>
</evidence>
<keyword evidence="1" id="KW-0677">Repeat</keyword>
<evidence type="ECO:0000256" key="3">
    <source>
        <dbReference type="SAM" id="MobiDB-lite"/>
    </source>
</evidence>
<feature type="region of interest" description="Disordered" evidence="3">
    <location>
        <begin position="1"/>
        <end position="63"/>
    </location>
</feature>
<dbReference type="AlphaFoldDB" id="A0AA36JFF2"/>
<comment type="caution">
    <text evidence="4">The sequence shown here is derived from an EMBL/GenBank/DDBJ whole genome shotgun (WGS) entry which is preliminary data.</text>
</comment>
<organism evidence="4 5">
    <name type="scientific">Effrenium voratum</name>
    <dbReference type="NCBI Taxonomy" id="2562239"/>
    <lineage>
        <taxon>Eukaryota</taxon>
        <taxon>Sar</taxon>
        <taxon>Alveolata</taxon>
        <taxon>Dinophyceae</taxon>
        <taxon>Suessiales</taxon>
        <taxon>Symbiodiniaceae</taxon>
        <taxon>Effrenium</taxon>
    </lineage>
</organism>
<gene>
    <name evidence="4" type="ORF">EVOR1521_LOCUS27045</name>
</gene>
<name>A0AA36JFF2_9DINO</name>
<evidence type="ECO:0000256" key="2">
    <source>
        <dbReference type="PROSITE-ProRule" id="PRU00235"/>
    </source>
</evidence>
<dbReference type="PANTHER" id="PTHR22870:SF360">
    <property type="entry name" value="ULTRAVIOLET-B RECEPTOR UVR8"/>
    <property type="match status" value="1"/>
</dbReference>
<accession>A0AA36JFF2</accession>
<feature type="repeat" description="RCC1" evidence="2">
    <location>
        <begin position="115"/>
        <end position="154"/>
    </location>
</feature>
<dbReference type="PROSITE" id="PS00626">
    <property type="entry name" value="RCC1_2"/>
    <property type="match status" value="1"/>
</dbReference>
<proteinExistence type="predicted"/>
<feature type="region of interest" description="Disordered" evidence="3">
    <location>
        <begin position="494"/>
        <end position="517"/>
    </location>
</feature>
<reference evidence="4" key="1">
    <citation type="submission" date="2023-08" db="EMBL/GenBank/DDBJ databases">
        <authorList>
            <person name="Chen Y."/>
            <person name="Shah S."/>
            <person name="Dougan E. K."/>
            <person name="Thang M."/>
            <person name="Chan C."/>
        </authorList>
    </citation>
    <scope>NUCLEOTIDE SEQUENCE</scope>
</reference>
<dbReference type="EMBL" id="CAUJNA010003550">
    <property type="protein sequence ID" value="CAJ1404637.1"/>
    <property type="molecule type" value="Genomic_DNA"/>
</dbReference>
<keyword evidence="5" id="KW-1185">Reference proteome</keyword>